<dbReference type="FunFam" id="1.10.8.60:FF:000013">
    <property type="entry name" value="DNA polymerase III subunit gamma/tau"/>
    <property type="match status" value="1"/>
</dbReference>
<dbReference type="Gene3D" id="1.10.8.60">
    <property type="match status" value="1"/>
</dbReference>
<evidence type="ECO:0000256" key="1">
    <source>
        <dbReference type="ARBA" id="ARBA00006360"/>
    </source>
</evidence>
<accession>F0SQB2</accession>
<dbReference type="PANTHER" id="PTHR11669">
    <property type="entry name" value="REPLICATION FACTOR C / DNA POLYMERASE III GAMMA-TAU SUBUNIT"/>
    <property type="match status" value="1"/>
</dbReference>
<dbReference type="InterPro" id="IPR012763">
    <property type="entry name" value="DNA_pol_III_sug/sutau_N"/>
</dbReference>
<keyword evidence="9 11" id="KW-0239">DNA-directed DNA polymerase</keyword>
<dbReference type="SMART" id="SM00382">
    <property type="entry name" value="AAA"/>
    <property type="match status" value="1"/>
</dbReference>
<gene>
    <name evidence="11" type="primary">dnaX</name>
    <name evidence="14" type="ordered locus">Plabr_4720</name>
</gene>
<dbReference type="PANTHER" id="PTHR11669:SF0">
    <property type="entry name" value="PROTEIN STICHEL-LIKE 2"/>
    <property type="match status" value="1"/>
</dbReference>
<evidence type="ECO:0000256" key="7">
    <source>
        <dbReference type="ARBA" id="ARBA00022833"/>
    </source>
</evidence>
<dbReference type="Pfam" id="PF22608">
    <property type="entry name" value="DNAX_ATPase_lid"/>
    <property type="match status" value="1"/>
</dbReference>
<dbReference type="InterPro" id="IPR050238">
    <property type="entry name" value="DNA_Rep/Repair_Clamp_Loader"/>
</dbReference>
<dbReference type="OrthoDB" id="9810148at2"/>
<dbReference type="FunFam" id="3.40.50.300:FF:000014">
    <property type="entry name" value="DNA polymerase III subunit gamma/tau"/>
    <property type="match status" value="1"/>
</dbReference>
<dbReference type="GO" id="GO:0046872">
    <property type="term" value="F:metal ion binding"/>
    <property type="evidence" value="ECO:0007669"/>
    <property type="project" value="UniProtKB-KW"/>
</dbReference>
<dbReference type="CDD" id="cd18137">
    <property type="entry name" value="HLD_clamp_pol_III_gamma_tau"/>
    <property type="match status" value="1"/>
</dbReference>
<dbReference type="GO" id="GO:0005524">
    <property type="term" value="F:ATP binding"/>
    <property type="evidence" value="ECO:0007669"/>
    <property type="project" value="UniProtKB-KW"/>
</dbReference>
<comment type="similarity">
    <text evidence="1 11">Belongs to the DnaX/STICHEL family.</text>
</comment>
<dbReference type="CDD" id="cd00009">
    <property type="entry name" value="AAA"/>
    <property type="match status" value="1"/>
</dbReference>
<evidence type="ECO:0000256" key="11">
    <source>
        <dbReference type="RuleBase" id="RU364063"/>
    </source>
</evidence>
<feature type="region of interest" description="Disordered" evidence="12">
    <location>
        <begin position="387"/>
        <end position="451"/>
    </location>
</feature>
<dbReference type="EMBL" id="CP002546">
    <property type="protein sequence ID" value="ADY62291.1"/>
    <property type="molecule type" value="Genomic_DNA"/>
</dbReference>
<dbReference type="Gene3D" id="3.40.50.300">
    <property type="entry name" value="P-loop containing nucleotide triphosphate hydrolases"/>
    <property type="match status" value="1"/>
</dbReference>
<dbReference type="SUPFAM" id="SSF52540">
    <property type="entry name" value="P-loop containing nucleoside triphosphate hydrolases"/>
    <property type="match status" value="1"/>
</dbReference>
<dbReference type="GO" id="GO:0003887">
    <property type="term" value="F:DNA-directed DNA polymerase activity"/>
    <property type="evidence" value="ECO:0007669"/>
    <property type="project" value="UniProtKB-KW"/>
</dbReference>
<dbReference type="Gene3D" id="1.20.272.10">
    <property type="match status" value="1"/>
</dbReference>
<name>F0SQB2_RUBBR</name>
<keyword evidence="7" id="KW-0862">Zinc</keyword>
<keyword evidence="3 11" id="KW-0548">Nucleotidyltransferase</keyword>
<keyword evidence="8 11" id="KW-0067">ATP-binding</keyword>
<dbReference type="KEGG" id="pbs:Plabr_4720"/>
<dbReference type="GO" id="GO:0003677">
    <property type="term" value="F:DNA binding"/>
    <property type="evidence" value="ECO:0007669"/>
    <property type="project" value="InterPro"/>
</dbReference>
<keyword evidence="15" id="KW-1185">Reference proteome</keyword>
<comment type="catalytic activity">
    <reaction evidence="10 11">
        <text>DNA(n) + a 2'-deoxyribonucleoside 5'-triphosphate = DNA(n+1) + diphosphate</text>
        <dbReference type="Rhea" id="RHEA:22508"/>
        <dbReference type="Rhea" id="RHEA-COMP:17339"/>
        <dbReference type="Rhea" id="RHEA-COMP:17340"/>
        <dbReference type="ChEBI" id="CHEBI:33019"/>
        <dbReference type="ChEBI" id="CHEBI:61560"/>
        <dbReference type="ChEBI" id="CHEBI:173112"/>
        <dbReference type="EC" id="2.7.7.7"/>
    </reaction>
</comment>
<organism evidence="14 15">
    <name type="scientific">Rubinisphaera brasiliensis (strain ATCC 49424 / DSM 5305 / JCM 21570 / IAM 15109 / NBRC 103401 / IFAM 1448)</name>
    <name type="common">Planctomyces brasiliensis</name>
    <dbReference type="NCBI Taxonomy" id="756272"/>
    <lineage>
        <taxon>Bacteria</taxon>
        <taxon>Pseudomonadati</taxon>
        <taxon>Planctomycetota</taxon>
        <taxon>Planctomycetia</taxon>
        <taxon>Planctomycetales</taxon>
        <taxon>Planctomycetaceae</taxon>
        <taxon>Rubinisphaera</taxon>
    </lineage>
</organism>
<comment type="subunit">
    <text evidence="11">DNA polymerase III contains a core (composed of alpha, epsilon and theta chains) that associates with a tau subunit. This core dimerizes to form the POLIII' complex. PolIII' associates with the gamma complex (composed of gamma, delta, delta', psi and chi chains) and with the beta chain to form the complete DNA polymerase III complex.</text>
</comment>
<dbReference type="eggNOG" id="COG2812">
    <property type="taxonomic scope" value="Bacteria"/>
</dbReference>
<sequence length="593" mass="64155">MVEATGTYTVLARRYRPQTFDAVVGQQHVAQALRNAIRAERVAHAYLFTGARGVGKTSMARILAKALNCTNSQDGNPCNQCELCQAISTGSDVDVMEIDGASNRGIDDIRSLRANVGIRSMRTRVKMYIIDEVHMLTKEAFNALLKTLEEPPPNVKFVFCTTEPHKVPDTILSRCQRFDFSSIETQKISERLAEIAASEGIEVAPEAVDLVARRAGGSMRDSQSLFDQLLAFGGARIEAADVNQLLGTAGDQRLLNLIESAHSGQQADLLAEVDQASREGVQLGNLLDQLVNCYRDMMVLSCGADSLELIGVGPGAKESLQQIGQRIGLQTVMAAMQILSEAKSKLSRVSHGRALVDLALIRISMLENLDDLTQLIGDLKSGQMPNLTVAAGPAGNPPPRSAAPAQSPAQPRTSSAPPQQQAAPAAPPAPQKKTPEVAPPEPVYQEEEPQPVTQIEFSEANRERLWKQLLGMLETGIVTHLSKVLRTAISAPNRLDVFFQSTYAFSKSYFEDKPDLIRKIESQLQQLTGQSIVVRFHLDATQAPEQETAAAATEAARVSVSRGAAKPAFVESAEEIFSATVARADRIRKAGEG</sequence>
<dbReference type="GO" id="GO:0006261">
    <property type="term" value="P:DNA-templated DNA replication"/>
    <property type="evidence" value="ECO:0007669"/>
    <property type="project" value="TreeGrafter"/>
</dbReference>
<proteinExistence type="inferred from homology"/>
<keyword evidence="6 11" id="KW-0547">Nucleotide-binding</keyword>
<protein>
    <recommendedName>
        <fullName evidence="11">DNA polymerase III subunit gamma/tau</fullName>
        <ecNumber evidence="11">2.7.7.7</ecNumber>
    </recommendedName>
</protein>
<evidence type="ECO:0000256" key="3">
    <source>
        <dbReference type="ARBA" id="ARBA00022695"/>
    </source>
</evidence>
<feature type="compositionally biased region" description="Low complexity" evidence="12">
    <location>
        <begin position="402"/>
        <end position="424"/>
    </location>
</feature>
<dbReference type="InterPro" id="IPR027417">
    <property type="entry name" value="P-loop_NTPase"/>
</dbReference>
<dbReference type="RefSeq" id="WP_013630995.1">
    <property type="nucleotide sequence ID" value="NC_015174.1"/>
</dbReference>
<evidence type="ECO:0000256" key="5">
    <source>
        <dbReference type="ARBA" id="ARBA00022723"/>
    </source>
</evidence>
<feature type="domain" description="AAA+ ATPase" evidence="13">
    <location>
        <begin position="42"/>
        <end position="184"/>
    </location>
</feature>
<dbReference type="STRING" id="756272.Plabr_4720"/>
<evidence type="ECO:0000313" key="14">
    <source>
        <dbReference type="EMBL" id="ADY62291.1"/>
    </source>
</evidence>
<dbReference type="InterPro" id="IPR003593">
    <property type="entry name" value="AAA+_ATPase"/>
</dbReference>
<dbReference type="Proteomes" id="UP000006860">
    <property type="component" value="Chromosome"/>
</dbReference>
<evidence type="ECO:0000313" key="15">
    <source>
        <dbReference type="Proteomes" id="UP000006860"/>
    </source>
</evidence>
<evidence type="ECO:0000256" key="4">
    <source>
        <dbReference type="ARBA" id="ARBA00022705"/>
    </source>
</evidence>
<evidence type="ECO:0000256" key="6">
    <source>
        <dbReference type="ARBA" id="ARBA00022741"/>
    </source>
</evidence>
<dbReference type="InterPro" id="IPR022754">
    <property type="entry name" value="DNA_pol_III_gamma-3"/>
</dbReference>
<reference evidence="15" key="1">
    <citation type="submission" date="2011-02" db="EMBL/GenBank/DDBJ databases">
        <title>The complete genome of Planctomyces brasiliensis DSM 5305.</title>
        <authorList>
            <person name="Lucas S."/>
            <person name="Copeland A."/>
            <person name="Lapidus A."/>
            <person name="Bruce D."/>
            <person name="Goodwin L."/>
            <person name="Pitluck S."/>
            <person name="Kyrpides N."/>
            <person name="Mavromatis K."/>
            <person name="Pagani I."/>
            <person name="Ivanova N."/>
            <person name="Ovchinnikova G."/>
            <person name="Lu M."/>
            <person name="Detter J.C."/>
            <person name="Han C."/>
            <person name="Land M."/>
            <person name="Hauser L."/>
            <person name="Markowitz V."/>
            <person name="Cheng J.-F."/>
            <person name="Hugenholtz P."/>
            <person name="Woyke T."/>
            <person name="Wu D."/>
            <person name="Tindall B."/>
            <person name="Pomrenke H.G."/>
            <person name="Brambilla E."/>
            <person name="Klenk H.-P."/>
            <person name="Eisen J.A."/>
        </authorList>
    </citation>
    <scope>NUCLEOTIDE SEQUENCE [LARGE SCALE GENOMIC DNA]</scope>
    <source>
        <strain evidence="15">ATCC 49424 / DSM 5305 / JCM 21570 / NBRC 103401 / IFAM 1448</strain>
    </source>
</reference>
<evidence type="ECO:0000259" key="13">
    <source>
        <dbReference type="SMART" id="SM00382"/>
    </source>
</evidence>
<dbReference type="Pfam" id="PF12169">
    <property type="entry name" value="DNA_pol3_gamma3"/>
    <property type="match status" value="1"/>
</dbReference>
<evidence type="ECO:0000256" key="9">
    <source>
        <dbReference type="ARBA" id="ARBA00022932"/>
    </source>
</evidence>
<dbReference type="InterPro" id="IPR008921">
    <property type="entry name" value="DNA_pol3_clamp-load_cplx_C"/>
</dbReference>
<evidence type="ECO:0000256" key="12">
    <source>
        <dbReference type="SAM" id="MobiDB-lite"/>
    </source>
</evidence>
<dbReference type="Pfam" id="PF13177">
    <property type="entry name" value="DNA_pol3_delta2"/>
    <property type="match status" value="1"/>
</dbReference>
<dbReference type="NCBIfam" id="TIGR02397">
    <property type="entry name" value="dnaX_nterm"/>
    <property type="match status" value="1"/>
</dbReference>
<comment type="function">
    <text evidence="11">DNA polymerase III is a complex, multichain enzyme responsible for most of the replicative synthesis in bacteria. This DNA polymerase also exhibits 3' to 5' exonuclease activity.</text>
</comment>
<keyword evidence="2 11" id="KW-0808">Transferase</keyword>
<dbReference type="SUPFAM" id="SSF48019">
    <property type="entry name" value="post-AAA+ oligomerization domain-like"/>
    <property type="match status" value="1"/>
</dbReference>
<dbReference type="EC" id="2.7.7.7" evidence="11"/>
<evidence type="ECO:0000256" key="2">
    <source>
        <dbReference type="ARBA" id="ARBA00022679"/>
    </source>
</evidence>
<dbReference type="PRINTS" id="PR00300">
    <property type="entry name" value="CLPPROTEASEA"/>
</dbReference>
<keyword evidence="5" id="KW-0479">Metal-binding</keyword>
<dbReference type="AlphaFoldDB" id="F0SQB2"/>
<dbReference type="NCBIfam" id="NF004046">
    <property type="entry name" value="PRK05563.1"/>
    <property type="match status" value="1"/>
</dbReference>
<dbReference type="GO" id="GO:0009360">
    <property type="term" value="C:DNA polymerase III complex"/>
    <property type="evidence" value="ECO:0007669"/>
    <property type="project" value="InterPro"/>
</dbReference>
<dbReference type="InterPro" id="IPR045085">
    <property type="entry name" value="HLD_clamp_pol_III_gamma_tau"/>
</dbReference>
<evidence type="ECO:0000256" key="10">
    <source>
        <dbReference type="ARBA" id="ARBA00049244"/>
    </source>
</evidence>
<keyword evidence="4 11" id="KW-0235">DNA replication</keyword>
<dbReference type="eggNOG" id="COG3170">
    <property type="taxonomic scope" value="Bacteria"/>
</dbReference>
<dbReference type="HOGENOM" id="CLU_006229_0_7_0"/>
<dbReference type="InterPro" id="IPR001270">
    <property type="entry name" value="ClpA/B"/>
</dbReference>
<evidence type="ECO:0000256" key="8">
    <source>
        <dbReference type="ARBA" id="ARBA00022840"/>
    </source>
</evidence>